<dbReference type="CDD" id="cd12148">
    <property type="entry name" value="fungal_TF_MHR"/>
    <property type="match status" value="1"/>
</dbReference>
<feature type="region of interest" description="Disordered" evidence="7">
    <location>
        <begin position="256"/>
        <end position="310"/>
    </location>
</feature>
<evidence type="ECO:0000313" key="10">
    <source>
        <dbReference type="Proteomes" id="UP001302602"/>
    </source>
</evidence>
<gene>
    <name evidence="9" type="ORF">N657DRAFT_623053</name>
</gene>
<dbReference type="Pfam" id="PF00172">
    <property type="entry name" value="Zn_clus"/>
    <property type="match status" value="1"/>
</dbReference>
<dbReference type="PROSITE" id="PS50048">
    <property type="entry name" value="ZN2_CY6_FUNGAL_2"/>
    <property type="match status" value="1"/>
</dbReference>
<dbReference type="SUPFAM" id="SSF57701">
    <property type="entry name" value="Zn2/Cys6 DNA-binding domain"/>
    <property type="match status" value="1"/>
</dbReference>
<dbReference type="GO" id="GO:0000981">
    <property type="term" value="F:DNA-binding transcription factor activity, RNA polymerase II-specific"/>
    <property type="evidence" value="ECO:0007669"/>
    <property type="project" value="InterPro"/>
</dbReference>
<keyword evidence="4" id="KW-0238">DNA-binding</keyword>
<feature type="compositionally biased region" description="Low complexity" evidence="7">
    <location>
        <begin position="78"/>
        <end position="96"/>
    </location>
</feature>
<evidence type="ECO:0000256" key="2">
    <source>
        <dbReference type="ARBA" id="ARBA00022833"/>
    </source>
</evidence>
<dbReference type="GO" id="GO:0000976">
    <property type="term" value="F:transcription cis-regulatory region binding"/>
    <property type="evidence" value="ECO:0007669"/>
    <property type="project" value="TreeGrafter"/>
</dbReference>
<evidence type="ECO:0000256" key="1">
    <source>
        <dbReference type="ARBA" id="ARBA00004123"/>
    </source>
</evidence>
<dbReference type="InterPro" id="IPR036864">
    <property type="entry name" value="Zn2-C6_fun-type_DNA-bd_sf"/>
</dbReference>
<feature type="compositionally biased region" description="Low complexity" evidence="7">
    <location>
        <begin position="286"/>
        <end position="300"/>
    </location>
</feature>
<name>A0AAN6TXG7_9PEZI</name>
<dbReference type="GO" id="GO:0005634">
    <property type="term" value="C:nucleus"/>
    <property type="evidence" value="ECO:0007669"/>
    <property type="project" value="UniProtKB-SubCell"/>
</dbReference>
<dbReference type="GO" id="GO:0008270">
    <property type="term" value="F:zinc ion binding"/>
    <property type="evidence" value="ECO:0007669"/>
    <property type="project" value="InterPro"/>
</dbReference>
<keyword evidence="2" id="KW-0862">Zinc</keyword>
<evidence type="ECO:0000256" key="5">
    <source>
        <dbReference type="ARBA" id="ARBA00023163"/>
    </source>
</evidence>
<organism evidence="9 10">
    <name type="scientific">Parathielavia appendiculata</name>
    <dbReference type="NCBI Taxonomy" id="2587402"/>
    <lineage>
        <taxon>Eukaryota</taxon>
        <taxon>Fungi</taxon>
        <taxon>Dikarya</taxon>
        <taxon>Ascomycota</taxon>
        <taxon>Pezizomycotina</taxon>
        <taxon>Sordariomycetes</taxon>
        <taxon>Sordariomycetidae</taxon>
        <taxon>Sordariales</taxon>
        <taxon>Chaetomiaceae</taxon>
        <taxon>Parathielavia</taxon>
    </lineage>
</organism>
<dbReference type="InterPro" id="IPR001138">
    <property type="entry name" value="Zn2Cys6_DnaBD"/>
</dbReference>
<evidence type="ECO:0000256" key="4">
    <source>
        <dbReference type="ARBA" id="ARBA00023125"/>
    </source>
</evidence>
<comment type="caution">
    <text evidence="9">The sequence shown here is derived from an EMBL/GenBank/DDBJ whole genome shotgun (WGS) entry which is preliminary data.</text>
</comment>
<sequence length="610" mass="66194">MDSARQRRPTSRPRNPSCARSQPTAPRTWDEAPVTVTIPSYSNRRHITAARDAASRMTPQGTCTPGASFSGSSRLRAPDSQATAPPAAAMEAVASSDRGKGARAAPSPSPVAGKSKRVRTGCLTCRERHLKCDEGAPECSKCRRSNRECRRGIRLNFIDIQVRGSPCLPSTADWSVHILDESRVIASEYQGGLGRYPSVTVSPEAHSEVNGSGDPPGGLYHPSHVGHPPLLAAVAFADGRSLRTASIRGLSVTAQAAPGSPLGVTESAGHSRSGPLNARNPDDLGAASPPAQNAASPAPNFHASGSHDTSQHFATTASLMTPPSEDSTSERDYLNTDEEIHFMQVFVNEVAIWMDALDKDKHFTNVVPYLALKLPMLLNALLACGARHLTLTGGHDGGKAEYYYGIAAAQLSRSQQERDCNLPQCTLTAVVLNAYDVMSEPTQRTGRIAPARALVRDCGWDASSAGLGAACFWLNAGMDVLACLSFGWPTAWDPDEWGLDLDFANMGAELWVHRIFYILAKVANFRVNTPRFQEPSPHDEQVRLQNRFAEWRRLQNMCNAWNLNCPRSMRPYGYSPGPSSKSLFPNVWYVSSQAYLTFPFSPFPSYIHGH</sequence>
<proteinExistence type="predicted"/>
<reference evidence="9" key="2">
    <citation type="submission" date="2023-05" db="EMBL/GenBank/DDBJ databases">
        <authorList>
            <consortium name="Lawrence Berkeley National Laboratory"/>
            <person name="Steindorff A."/>
            <person name="Hensen N."/>
            <person name="Bonometti L."/>
            <person name="Westerberg I."/>
            <person name="Brannstrom I.O."/>
            <person name="Guillou S."/>
            <person name="Cros-Aarteil S."/>
            <person name="Calhoun S."/>
            <person name="Haridas S."/>
            <person name="Kuo A."/>
            <person name="Mondo S."/>
            <person name="Pangilinan J."/>
            <person name="Riley R."/>
            <person name="Labutti K."/>
            <person name="Andreopoulos B."/>
            <person name="Lipzen A."/>
            <person name="Chen C."/>
            <person name="Yanf M."/>
            <person name="Daum C."/>
            <person name="Ng V."/>
            <person name="Clum A."/>
            <person name="Ohm R."/>
            <person name="Martin F."/>
            <person name="Silar P."/>
            <person name="Natvig D."/>
            <person name="Lalanne C."/>
            <person name="Gautier V."/>
            <person name="Ament-Velasquez S.L."/>
            <person name="Kruys A."/>
            <person name="Hutchinson M.I."/>
            <person name="Powell A.J."/>
            <person name="Barry K."/>
            <person name="Miller A.N."/>
            <person name="Grigoriev I.V."/>
            <person name="Debuchy R."/>
            <person name="Gladieux P."/>
            <person name="Thoren M.H."/>
            <person name="Johannesson H."/>
        </authorList>
    </citation>
    <scope>NUCLEOTIDE SEQUENCE</scope>
    <source>
        <strain evidence="9">CBS 731.68</strain>
    </source>
</reference>
<dbReference type="Proteomes" id="UP001302602">
    <property type="component" value="Unassembled WGS sequence"/>
</dbReference>
<dbReference type="PROSITE" id="PS00463">
    <property type="entry name" value="ZN2_CY6_FUNGAL_1"/>
    <property type="match status" value="1"/>
</dbReference>
<feature type="compositionally biased region" description="Basic residues" evidence="7">
    <location>
        <begin position="1"/>
        <end position="11"/>
    </location>
</feature>
<evidence type="ECO:0000256" key="6">
    <source>
        <dbReference type="ARBA" id="ARBA00023242"/>
    </source>
</evidence>
<evidence type="ECO:0000256" key="7">
    <source>
        <dbReference type="SAM" id="MobiDB-lite"/>
    </source>
</evidence>
<dbReference type="GeneID" id="87827443"/>
<keyword evidence="6" id="KW-0539">Nucleus</keyword>
<dbReference type="CDD" id="cd00067">
    <property type="entry name" value="GAL4"/>
    <property type="match status" value="1"/>
</dbReference>
<feature type="compositionally biased region" description="Polar residues" evidence="7">
    <location>
        <begin position="12"/>
        <end position="25"/>
    </location>
</feature>
<feature type="compositionally biased region" description="Polar residues" evidence="7">
    <location>
        <begin position="57"/>
        <end position="73"/>
    </location>
</feature>
<feature type="region of interest" description="Disordered" evidence="7">
    <location>
        <begin position="1"/>
        <end position="115"/>
    </location>
</feature>
<comment type="subcellular location">
    <subcellularLocation>
        <location evidence="1">Nucleus</location>
    </subcellularLocation>
</comment>
<feature type="region of interest" description="Disordered" evidence="7">
    <location>
        <begin position="203"/>
        <end position="224"/>
    </location>
</feature>
<dbReference type="Pfam" id="PF11951">
    <property type="entry name" value="Fungal_trans_2"/>
    <property type="match status" value="1"/>
</dbReference>
<accession>A0AAN6TXG7</accession>
<feature type="domain" description="Zn(2)-C6 fungal-type" evidence="8">
    <location>
        <begin position="121"/>
        <end position="151"/>
    </location>
</feature>
<keyword evidence="3" id="KW-0805">Transcription regulation</keyword>
<evidence type="ECO:0000259" key="8">
    <source>
        <dbReference type="PROSITE" id="PS50048"/>
    </source>
</evidence>
<evidence type="ECO:0000313" key="9">
    <source>
        <dbReference type="EMBL" id="KAK4121636.1"/>
    </source>
</evidence>
<dbReference type="PANTHER" id="PTHR37534">
    <property type="entry name" value="TRANSCRIPTIONAL ACTIVATOR PROTEIN UGA3"/>
    <property type="match status" value="1"/>
</dbReference>
<dbReference type="PANTHER" id="PTHR37534:SF40">
    <property type="entry name" value="ZN(2)-C6 FUNGAL-TYPE DOMAIN-CONTAINING PROTEIN"/>
    <property type="match status" value="1"/>
</dbReference>
<keyword evidence="5" id="KW-0804">Transcription</keyword>
<dbReference type="GO" id="GO:0045944">
    <property type="term" value="P:positive regulation of transcription by RNA polymerase II"/>
    <property type="evidence" value="ECO:0007669"/>
    <property type="project" value="TreeGrafter"/>
</dbReference>
<evidence type="ECO:0000256" key="3">
    <source>
        <dbReference type="ARBA" id="ARBA00023015"/>
    </source>
</evidence>
<dbReference type="AlphaFoldDB" id="A0AAN6TXG7"/>
<keyword evidence="10" id="KW-1185">Reference proteome</keyword>
<dbReference type="RefSeq" id="XP_062645407.1">
    <property type="nucleotide sequence ID" value="XM_062790673.1"/>
</dbReference>
<protein>
    <recommendedName>
        <fullName evidence="8">Zn(2)-C6 fungal-type domain-containing protein</fullName>
    </recommendedName>
</protein>
<dbReference type="Gene3D" id="4.10.240.10">
    <property type="entry name" value="Zn(2)-C6 fungal-type DNA-binding domain"/>
    <property type="match status" value="1"/>
</dbReference>
<reference evidence="9" key="1">
    <citation type="journal article" date="2023" name="Mol. Phylogenet. Evol.">
        <title>Genome-scale phylogeny and comparative genomics of the fungal order Sordariales.</title>
        <authorList>
            <person name="Hensen N."/>
            <person name="Bonometti L."/>
            <person name="Westerberg I."/>
            <person name="Brannstrom I.O."/>
            <person name="Guillou S."/>
            <person name="Cros-Aarteil S."/>
            <person name="Calhoun S."/>
            <person name="Haridas S."/>
            <person name="Kuo A."/>
            <person name="Mondo S."/>
            <person name="Pangilinan J."/>
            <person name="Riley R."/>
            <person name="LaButti K."/>
            <person name="Andreopoulos B."/>
            <person name="Lipzen A."/>
            <person name="Chen C."/>
            <person name="Yan M."/>
            <person name="Daum C."/>
            <person name="Ng V."/>
            <person name="Clum A."/>
            <person name="Steindorff A."/>
            <person name="Ohm R.A."/>
            <person name="Martin F."/>
            <person name="Silar P."/>
            <person name="Natvig D.O."/>
            <person name="Lalanne C."/>
            <person name="Gautier V."/>
            <person name="Ament-Velasquez S.L."/>
            <person name="Kruys A."/>
            <person name="Hutchinson M.I."/>
            <person name="Powell A.J."/>
            <person name="Barry K."/>
            <person name="Miller A.N."/>
            <person name="Grigoriev I.V."/>
            <person name="Debuchy R."/>
            <person name="Gladieux P."/>
            <person name="Hiltunen Thoren M."/>
            <person name="Johannesson H."/>
        </authorList>
    </citation>
    <scope>NUCLEOTIDE SEQUENCE</scope>
    <source>
        <strain evidence="9">CBS 731.68</strain>
    </source>
</reference>
<dbReference type="InterPro" id="IPR021858">
    <property type="entry name" value="Fun_TF"/>
</dbReference>
<dbReference type="EMBL" id="MU853233">
    <property type="protein sequence ID" value="KAK4121636.1"/>
    <property type="molecule type" value="Genomic_DNA"/>
</dbReference>
<dbReference type="SMART" id="SM00066">
    <property type="entry name" value="GAL4"/>
    <property type="match status" value="1"/>
</dbReference>